<dbReference type="Proteomes" id="UP001154282">
    <property type="component" value="Unassembled WGS sequence"/>
</dbReference>
<evidence type="ECO:0000313" key="1">
    <source>
        <dbReference type="EMBL" id="CAI0377482.1"/>
    </source>
</evidence>
<dbReference type="EMBL" id="CAMGYJ010000002">
    <property type="protein sequence ID" value="CAI0377482.1"/>
    <property type="molecule type" value="Genomic_DNA"/>
</dbReference>
<gene>
    <name evidence="1" type="ORF">LITE_LOCUS1470</name>
</gene>
<protein>
    <submittedName>
        <fullName evidence="1">Uncharacterized protein</fullName>
    </submittedName>
</protein>
<dbReference type="AlphaFoldDB" id="A0AAV0GXZ3"/>
<organism evidence="1 2">
    <name type="scientific">Linum tenue</name>
    <dbReference type="NCBI Taxonomy" id="586396"/>
    <lineage>
        <taxon>Eukaryota</taxon>
        <taxon>Viridiplantae</taxon>
        <taxon>Streptophyta</taxon>
        <taxon>Embryophyta</taxon>
        <taxon>Tracheophyta</taxon>
        <taxon>Spermatophyta</taxon>
        <taxon>Magnoliopsida</taxon>
        <taxon>eudicotyledons</taxon>
        <taxon>Gunneridae</taxon>
        <taxon>Pentapetalae</taxon>
        <taxon>rosids</taxon>
        <taxon>fabids</taxon>
        <taxon>Malpighiales</taxon>
        <taxon>Linaceae</taxon>
        <taxon>Linum</taxon>
    </lineage>
</organism>
<keyword evidence="2" id="KW-1185">Reference proteome</keyword>
<proteinExistence type="predicted"/>
<reference evidence="1" key="1">
    <citation type="submission" date="2022-08" db="EMBL/GenBank/DDBJ databases">
        <authorList>
            <person name="Gutierrez-Valencia J."/>
        </authorList>
    </citation>
    <scope>NUCLEOTIDE SEQUENCE</scope>
</reference>
<name>A0AAV0GXZ3_9ROSI</name>
<accession>A0AAV0GXZ3</accession>
<comment type="caution">
    <text evidence="1">The sequence shown here is derived from an EMBL/GenBank/DDBJ whole genome shotgun (WGS) entry which is preliminary data.</text>
</comment>
<evidence type="ECO:0000313" key="2">
    <source>
        <dbReference type="Proteomes" id="UP001154282"/>
    </source>
</evidence>
<sequence>MIALGVSSGPSPVPPHWQTAVSDLRALIRGSVFFRHDSERERFSCTIGVGFPTIEGCE</sequence>